<dbReference type="KEGG" id="blau:DQQ01_06220"/>
<protein>
    <submittedName>
        <fullName evidence="7">Radical SAM protein</fullName>
    </submittedName>
</protein>
<sequence>MTNHSEYALPDTASCQLCPRNCKVNRNLTAGYCGCFSTIRAARAALHFWEEPCISGTRGSGAIFFSGCTLKCCFCQNHTISRGGVGKELSSQQLGEIFLSLQERGAHNLNLVTATQFLPQILPALDAVKNRLTIPVVYNSSGYEKPETIALLKDYVDIWLPDLKYYDSDLSLRYSKARDYFTFASRAIQTMVQQCPAPVFDKEGMLQRGVLIRHMVLPGCKEDSFKLLTWLKESLPKNSFLLSLLSQYTPSYKSSDYPEINRRVTTYEYRKVVDKAIALGLTNGFMQERTSAKSSYTPSFHLEGL</sequence>
<evidence type="ECO:0000259" key="6">
    <source>
        <dbReference type="Pfam" id="PF04055"/>
    </source>
</evidence>
<dbReference type="GO" id="GO:0046872">
    <property type="term" value="F:metal ion binding"/>
    <property type="evidence" value="ECO:0007669"/>
    <property type="project" value="UniProtKB-KW"/>
</dbReference>
<keyword evidence="3 5" id="KW-0408">Iron</keyword>
<feature type="binding site" evidence="5">
    <location>
        <position position="72"/>
    </location>
    <ligand>
        <name>[4Fe-4S] cluster</name>
        <dbReference type="ChEBI" id="CHEBI:49883"/>
        <note>4Fe-4S-S-AdoMet</note>
    </ligand>
</feature>
<keyword evidence="8" id="KW-1185">Reference proteome</keyword>
<keyword evidence="4 5" id="KW-0411">Iron-sulfur</keyword>
<dbReference type="OrthoDB" id="9781783at2"/>
<dbReference type="PIRSF" id="PIRSF004869">
    <property type="entry name" value="PflX_prd"/>
    <property type="match status" value="1"/>
</dbReference>
<evidence type="ECO:0000256" key="5">
    <source>
        <dbReference type="PIRSR" id="PIRSR004869-50"/>
    </source>
</evidence>
<dbReference type="SFLD" id="SFLDG01099">
    <property type="entry name" value="Uncharacterised_Radical_SAM_Su"/>
    <property type="match status" value="1"/>
</dbReference>
<feature type="binding site" evidence="5">
    <location>
        <position position="75"/>
    </location>
    <ligand>
        <name>[4Fe-4S] cluster</name>
        <dbReference type="ChEBI" id="CHEBI:49883"/>
        <note>4Fe-4S-S-AdoMet</note>
    </ligand>
</feature>
<dbReference type="InterPro" id="IPR007197">
    <property type="entry name" value="rSAM"/>
</dbReference>
<evidence type="ECO:0000256" key="1">
    <source>
        <dbReference type="ARBA" id="ARBA00022691"/>
    </source>
</evidence>
<keyword evidence="2 5" id="KW-0479">Metal-binding</keyword>
<dbReference type="RefSeq" id="WP_111919306.1">
    <property type="nucleotide sequence ID" value="NZ_CAUWHR010000001.1"/>
</dbReference>
<dbReference type="SUPFAM" id="SSF102114">
    <property type="entry name" value="Radical SAM enzymes"/>
    <property type="match status" value="1"/>
</dbReference>
<dbReference type="EMBL" id="CP030280">
    <property type="protein sequence ID" value="AWY97809.1"/>
    <property type="molecule type" value="Genomic_DNA"/>
</dbReference>
<evidence type="ECO:0000313" key="7">
    <source>
        <dbReference type="EMBL" id="AWY97809.1"/>
    </source>
</evidence>
<name>A0A2Z4UAH9_9FIRM</name>
<feature type="domain" description="Radical SAM core" evidence="6">
    <location>
        <begin position="63"/>
        <end position="175"/>
    </location>
</feature>
<dbReference type="Pfam" id="PF04055">
    <property type="entry name" value="Radical_SAM"/>
    <property type="match status" value="1"/>
</dbReference>
<evidence type="ECO:0000256" key="2">
    <source>
        <dbReference type="ARBA" id="ARBA00022723"/>
    </source>
</evidence>
<feature type="binding site" evidence="5">
    <location>
        <position position="68"/>
    </location>
    <ligand>
        <name>[4Fe-4S] cluster</name>
        <dbReference type="ChEBI" id="CHEBI:49883"/>
        <note>4Fe-4S-S-AdoMet</note>
    </ligand>
</feature>
<dbReference type="CDD" id="cd01335">
    <property type="entry name" value="Radical_SAM"/>
    <property type="match status" value="1"/>
</dbReference>
<organism evidence="7 8">
    <name type="scientific">Blautia argi</name>
    <dbReference type="NCBI Taxonomy" id="1912897"/>
    <lineage>
        <taxon>Bacteria</taxon>
        <taxon>Bacillati</taxon>
        <taxon>Bacillota</taxon>
        <taxon>Clostridia</taxon>
        <taxon>Lachnospirales</taxon>
        <taxon>Lachnospiraceae</taxon>
        <taxon>Blautia</taxon>
    </lineage>
</organism>
<dbReference type="GO" id="GO:0003824">
    <property type="term" value="F:catalytic activity"/>
    <property type="evidence" value="ECO:0007669"/>
    <property type="project" value="InterPro"/>
</dbReference>
<accession>A0A2Z4UAH9</accession>
<dbReference type="Proteomes" id="UP000250003">
    <property type="component" value="Chromosome"/>
</dbReference>
<dbReference type="InterPro" id="IPR040085">
    <property type="entry name" value="MJ0674-like"/>
</dbReference>
<keyword evidence="1 5" id="KW-0949">S-adenosyl-L-methionine</keyword>
<dbReference type="GO" id="GO:0051536">
    <property type="term" value="F:iron-sulfur cluster binding"/>
    <property type="evidence" value="ECO:0007669"/>
    <property type="project" value="UniProtKB-KW"/>
</dbReference>
<dbReference type="PANTHER" id="PTHR43075:SF1">
    <property type="entry name" value="FORMATE LYASE ACTIVATING ENZYME, PUTATIVE (AFU_ORTHOLOGUE AFUA_2G15630)-RELATED"/>
    <property type="match status" value="1"/>
</dbReference>
<evidence type="ECO:0000256" key="3">
    <source>
        <dbReference type="ARBA" id="ARBA00023004"/>
    </source>
</evidence>
<reference evidence="8" key="1">
    <citation type="submission" date="2018-06" db="EMBL/GenBank/DDBJ databases">
        <title>Description of Blautia argi sp. nov., a new anaerobic isolated from dog feces.</title>
        <authorList>
            <person name="Chang Y.-H."/>
            <person name="Paek J."/>
            <person name="Shin Y."/>
        </authorList>
    </citation>
    <scope>NUCLEOTIDE SEQUENCE [LARGE SCALE GENOMIC DNA]</scope>
    <source>
        <strain evidence="8">KCTC 15426</strain>
    </source>
</reference>
<dbReference type="AlphaFoldDB" id="A0A2Z4UAH9"/>
<dbReference type="SFLD" id="SFLDS00029">
    <property type="entry name" value="Radical_SAM"/>
    <property type="match status" value="1"/>
</dbReference>
<dbReference type="InterPro" id="IPR058240">
    <property type="entry name" value="rSAM_sf"/>
</dbReference>
<dbReference type="InterPro" id="IPR013785">
    <property type="entry name" value="Aldolase_TIM"/>
</dbReference>
<dbReference type="InterPro" id="IPR016431">
    <property type="entry name" value="Pyrv-formate_lyase-activ_prd"/>
</dbReference>
<evidence type="ECO:0000313" key="8">
    <source>
        <dbReference type="Proteomes" id="UP000250003"/>
    </source>
</evidence>
<dbReference type="PANTHER" id="PTHR43075">
    <property type="entry name" value="FORMATE LYASE ACTIVATING ENZYME, PUTATIVE (AFU_ORTHOLOGUE AFUA_2G15630)-RELATED"/>
    <property type="match status" value="1"/>
</dbReference>
<comment type="cofactor">
    <cofactor evidence="5">
        <name>[4Fe-4S] cluster</name>
        <dbReference type="ChEBI" id="CHEBI:49883"/>
    </cofactor>
    <text evidence="5">Binds 1 [4Fe-4S] cluster. The cluster is coordinated with 3 cysteines and an exchangeable S-adenosyl-L-methionine.</text>
</comment>
<evidence type="ECO:0000256" key="4">
    <source>
        <dbReference type="ARBA" id="ARBA00023014"/>
    </source>
</evidence>
<proteinExistence type="predicted"/>
<gene>
    <name evidence="7" type="ORF">DQQ01_06220</name>
</gene>
<dbReference type="Gene3D" id="3.20.20.70">
    <property type="entry name" value="Aldolase class I"/>
    <property type="match status" value="1"/>
</dbReference>